<feature type="compositionally biased region" description="Basic and acidic residues" evidence="5">
    <location>
        <begin position="203"/>
        <end position="216"/>
    </location>
</feature>
<feature type="coiled-coil region" evidence="4">
    <location>
        <begin position="72"/>
        <end position="99"/>
    </location>
</feature>
<dbReference type="InterPro" id="IPR013105">
    <property type="entry name" value="TPR_2"/>
</dbReference>
<evidence type="ECO:0000256" key="3">
    <source>
        <dbReference type="PROSITE-ProRule" id="PRU00339"/>
    </source>
</evidence>
<keyword evidence="7" id="KW-1185">Reference proteome</keyword>
<dbReference type="STRING" id="619805.SAMN05660477_00650"/>
<feature type="compositionally biased region" description="Basic and acidic residues" evidence="5">
    <location>
        <begin position="187"/>
        <end position="196"/>
    </location>
</feature>
<evidence type="ECO:0000256" key="4">
    <source>
        <dbReference type="SAM" id="Coils"/>
    </source>
</evidence>
<proteinExistence type="predicted"/>
<dbReference type="Pfam" id="PF13414">
    <property type="entry name" value="TPR_11"/>
    <property type="match status" value="1"/>
</dbReference>
<feature type="compositionally biased region" description="Polar residues" evidence="5">
    <location>
        <begin position="238"/>
        <end position="250"/>
    </location>
</feature>
<evidence type="ECO:0000256" key="2">
    <source>
        <dbReference type="ARBA" id="ARBA00022803"/>
    </source>
</evidence>
<feature type="repeat" description="TPR" evidence="3">
    <location>
        <begin position="59"/>
        <end position="92"/>
    </location>
</feature>
<dbReference type="Gene3D" id="1.25.40.10">
    <property type="entry name" value="Tetratricopeptide repeat domain"/>
    <property type="match status" value="1"/>
</dbReference>
<dbReference type="EMBL" id="FUYZ01000001">
    <property type="protein sequence ID" value="SKB66919.1"/>
    <property type="molecule type" value="Genomic_DNA"/>
</dbReference>
<protein>
    <submittedName>
        <fullName evidence="6">Tetratricopeptide repeat-containing protein</fullName>
    </submittedName>
</protein>
<feature type="region of interest" description="Disordered" evidence="5">
    <location>
        <begin position="139"/>
        <end position="250"/>
    </location>
</feature>
<evidence type="ECO:0000256" key="1">
    <source>
        <dbReference type="ARBA" id="ARBA00022737"/>
    </source>
</evidence>
<gene>
    <name evidence="6" type="ORF">SAMN05660477_00650</name>
</gene>
<dbReference type="Proteomes" id="UP000191112">
    <property type="component" value="Unassembled WGS sequence"/>
</dbReference>
<reference evidence="6 7" key="1">
    <citation type="submission" date="2017-02" db="EMBL/GenBank/DDBJ databases">
        <authorList>
            <person name="Peterson S.W."/>
        </authorList>
    </citation>
    <scope>NUCLEOTIDE SEQUENCE [LARGE SCALE GENOMIC DNA]</scope>
    <source>
        <strain evidence="6 7">DSM 22323</strain>
    </source>
</reference>
<dbReference type="Pfam" id="PF07719">
    <property type="entry name" value="TPR_2"/>
    <property type="match status" value="1"/>
</dbReference>
<dbReference type="SUPFAM" id="SSF48452">
    <property type="entry name" value="TPR-like"/>
    <property type="match status" value="1"/>
</dbReference>
<dbReference type="PROSITE" id="PS50293">
    <property type="entry name" value="TPR_REGION"/>
    <property type="match status" value="1"/>
</dbReference>
<sequence>MNMKLILSLLFFIILGQFVMAQEGYKTLVYEGNRQFDKKNYDASSSKFLEAAKLDDKNFDAHYNLGNALYKKKMYEEAKAEFQKAEQNAKNKNDKAAAQYNLGNAMMQTEKMEQAAEMYKKALKNDPYNESIRKNYEIAKLKEKEKDKKKDQNQDNKGGDQQDQKQQGGQDNKGDQKGNQPNGSSKDQQEKGEGAGDKQSTQEPKESGNKIPKDIENAILNKVQDREKETARRILNKDANSIPQSNEKDW</sequence>
<keyword evidence="1" id="KW-0677">Repeat</keyword>
<dbReference type="AlphaFoldDB" id="A0A1T5D5G1"/>
<keyword evidence="2 3" id="KW-0802">TPR repeat</keyword>
<dbReference type="InterPro" id="IPR019734">
    <property type="entry name" value="TPR_rpt"/>
</dbReference>
<organism evidence="6 7">
    <name type="scientific">Soonwooa buanensis</name>
    <dbReference type="NCBI Taxonomy" id="619805"/>
    <lineage>
        <taxon>Bacteria</taxon>
        <taxon>Pseudomonadati</taxon>
        <taxon>Bacteroidota</taxon>
        <taxon>Flavobacteriia</taxon>
        <taxon>Flavobacteriales</taxon>
        <taxon>Weeksellaceae</taxon>
        <taxon>Chryseobacterium group</taxon>
        <taxon>Soonwooa</taxon>
    </lineage>
</organism>
<dbReference type="SMART" id="SM00028">
    <property type="entry name" value="TPR"/>
    <property type="match status" value="3"/>
</dbReference>
<dbReference type="PROSITE" id="PS50005">
    <property type="entry name" value="TPR"/>
    <property type="match status" value="2"/>
</dbReference>
<dbReference type="OrthoDB" id="1525165at2"/>
<accession>A0A1T5D5G1</accession>
<evidence type="ECO:0000313" key="7">
    <source>
        <dbReference type="Proteomes" id="UP000191112"/>
    </source>
</evidence>
<evidence type="ECO:0000256" key="5">
    <source>
        <dbReference type="SAM" id="MobiDB-lite"/>
    </source>
</evidence>
<feature type="repeat" description="TPR" evidence="3">
    <location>
        <begin position="96"/>
        <end position="129"/>
    </location>
</feature>
<evidence type="ECO:0000313" key="6">
    <source>
        <dbReference type="EMBL" id="SKB66919.1"/>
    </source>
</evidence>
<feature type="compositionally biased region" description="Basic and acidic residues" evidence="5">
    <location>
        <begin position="223"/>
        <end position="236"/>
    </location>
</feature>
<feature type="compositionally biased region" description="Basic and acidic residues" evidence="5">
    <location>
        <begin position="139"/>
        <end position="163"/>
    </location>
</feature>
<keyword evidence="4" id="KW-0175">Coiled coil</keyword>
<dbReference type="InterPro" id="IPR011990">
    <property type="entry name" value="TPR-like_helical_dom_sf"/>
</dbReference>
<name>A0A1T5D5G1_9FLAO</name>